<proteinExistence type="predicted"/>
<evidence type="ECO:0000259" key="5">
    <source>
        <dbReference type="Pfam" id="PF08531"/>
    </source>
</evidence>
<evidence type="ECO:0000313" key="8">
    <source>
        <dbReference type="EMBL" id="CAI6341248.1"/>
    </source>
</evidence>
<dbReference type="EC" id="3.2.1.40" evidence="2"/>
<gene>
    <name evidence="8" type="ORF">PDIGIT_LOCUS14442</name>
</gene>
<dbReference type="PANTHER" id="PTHR33307">
    <property type="entry name" value="ALPHA-RHAMNOSIDASE (EUROFUNG)"/>
    <property type="match status" value="1"/>
</dbReference>
<dbReference type="GO" id="GO:0030596">
    <property type="term" value="F:alpha-L-rhamnosidase activity"/>
    <property type="evidence" value="ECO:0007669"/>
    <property type="project" value="UniProtKB-EC"/>
</dbReference>
<dbReference type="Pfam" id="PF17390">
    <property type="entry name" value="Bac_rhamnosid_C"/>
    <property type="match status" value="1"/>
</dbReference>
<comment type="caution">
    <text evidence="8">The sequence shown here is derived from an EMBL/GenBank/DDBJ whole genome shotgun (WGS) entry which is preliminary data.</text>
</comment>
<dbReference type="OrthoDB" id="10036721at2759"/>
<keyword evidence="9" id="KW-1185">Reference proteome</keyword>
<feature type="domain" description="Alpha-L-rhamnosidase C-terminal" evidence="7">
    <location>
        <begin position="787"/>
        <end position="861"/>
    </location>
</feature>
<dbReference type="GO" id="GO:0005975">
    <property type="term" value="P:carbohydrate metabolic process"/>
    <property type="evidence" value="ECO:0007669"/>
    <property type="project" value="InterPro"/>
</dbReference>
<dbReference type="Gene3D" id="2.60.420.10">
    <property type="entry name" value="Maltose phosphorylase, domain 3"/>
    <property type="match status" value="1"/>
</dbReference>
<name>A0A9W4UVR3_9PLEO</name>
<dbReference type="Pfam" id="PF25788">
    <property type="entry name" value="Ig_Rha78A_N"/>
    <property type="match status" value="1"/>
</dbReference>
<dbReference type="Gene3D" id="2.60.40.10">
    <property type="entry name" value="Immunoglobulins"/>
    <property type="match status" value="1"/>
</dbReference>
<dbReference type="Pfam" id="PF05592">
    <property type="entry name" value="Bac_rhamnosid"/>
    <property type="match status" value="1"/>
</dbReference>
<dbReference type="InterPro" id="IPR013737">
    <property type="entry name" value="Bac_rhamnosid_N"/>
</dbReference>
<protein>
    <recommendedName>
        <fullName evidence="2">alpha-L-rhamnosidase</fullName>
        <ecNumber evidence="2">3.2.1.40</ecNumber>
    </recommendedName>
</protein>
<evidence type="ECO:0000259" key="7">
    <source>
        <dbReference type="Pfam" id="PF17390"/>
    </source>
</evidence>
<dbReference type="Gene3D" id="1.50.10.10">
    <property type="match status" value="1"/>
</dbReference>
<feature type="domain" description="Bacterial alpha-L-rhamnosidase N-terminal" evidence="5">
    <location>
        <begin position="145"/>
        <end position="315"/>
    </location>
</feature>
<dbReference type="InterPro" id="IPR012341">
    <property type="entry name" value="6hp_glycosidase-like_sf"/>
</dbReference>
<dbReference type="InterPro" id="IPR035398">
    <property type="entry name" value="Bac_rhamnosid_C"/>
</dbReference>
<evidence type="ECO:0000259" key="6">
    <source>
        <dbReference type="Pfam" id="PF17389"/>
    </source>
</evidence>
<sequence length="874" mass="96418">MAVSLSHLSFEHHRHSFGIGETKPRISWRFEGTAVDWEQTGYDLEIARGPDGVPKVFNVNSSESILVPWPDEPLQSAEYASVRARAHGKEGRPSADWSEVYTVETGLLENDDWAGAIPIAADRDTEVDAAHQPILFRKAFDVNSTVASARLYITSFGLYVAEINGKRVGDHVLAPGYQAYNFRHVYDTYDVTDLVQAGGNVIGATVGEGWYAGRFAFSPSKPRNLYGDTLGLQSLLVITAEDGSKQTIKSDLDWHANTGPIITSNLYDGETYDASKEIKDWSSPGLDDSSWLGVKELSTAGGSIVSPDGPPIKKLEEVKPKEIMQSDSGKTVIDFGQNLVGWLKVTVNGPAGTNISFVHTEVMENGEVATRPLRSAKATDTLLLSGNTTQNWEPSFTFHGFRYVQVTGWPSTTPLNGDSISAVVVYSDMERTGYFESSHELLNKFHENVIWGMKGNFLSVPTDCPQRDERLGWTGDAHAFMPTSNYLFDTAGFWRGWLKDANSEQMKNGLAIPSFYIPSDDIADTERDRVRKPTAIWGDIVVGNPYALYQFTGDMEMLQEQFEGAQAWIDKGIPRNAEQLWDRSSFQFGDWLDPLSPPEDAGRATTSPHLVADAYLIQMTRYLSEISAILEKPELAEQYSTQRDELIAAFQAAWITPFDVIANETQTALSLALHFDLHKDEDARKTAASTLRSIIANNTYLVGTGFAGTQQLGFALTDINATSDFYKMLLQTTVPSWLYQVSMGGTTTWERWDSLLPDGSVNPGEMTSFNHYAFGSVADWMHQKIGGLAIGKPGWKTIKVSPEPGGNITWAKASYTSPYGNVYSSWTVEDDGFHLEISVPPNAKAEVTLPGNTEVETVGSGKNTFFVEGYKVPE</sequence>
<dbReference type="EMBL" id="CAOQHR010000011">
    <property type="protein sequence ID" value="CAI6341248.1"/>
    <property type="molecule type" value="Genomic_DNA"/>
</dbReference>
<dbReference type="InterPro" id="IPR035396">
    <property type="entry name" value="Bac_rhamnosid6H"/>
</dbReference>
<dbReference type="AlphaFoldDB" id="A0A9W4UVR3"/>
<organism evidence="8 9">
    <name type="scientific">Periconia digitata</name>
    <dbReference type="NCBI Taxonomy" id="1303443"/>
    <lineage>
        <taxon>Eukaryota</taxon>
        <taxon>Fungi</taxon>
        <taxon>Dikarya</taxon>
        <taxon>Ascomycota</taxon>
        <taxon>Pezizomycotina</taxon>
        <taxon>Dothideomycetes</taxon>
        <taxon>Pleosporomycetidae</taxon>
        <taxon>Pleosporales</taxon>
        <taxon>Massarineae</taxon>
        <taxon>Periconiaceae</taxon>
        <taxon>Periconia</taxon>
    </lineage>
</organism>
<evidence type="ECO:0000259" key="4">
    <source>
        <dbReference type="Pfam" id="PF05592"/>
    </source>
</evidence>
<evidence type="ECO:0000256" key="1">
    <source>
        <dbReference type="ARBA" id="ARBA00001445"/>
    </source>
</evidence>
<dbReference type="Pfam" id="PF17389">
    <property type="entry name" value="Bac_rhamnosid6H"/>
    <property type="match status" value="1"/>
</dbReference>
<dbReference type="InterPro" id="IPR013783">
    <property type="entry name" value="Ig-like_fold"/>
</dbReference>
<evidence type="ECO:0000313" key="9">
    <source>
        <dbReference type="Proteomes" id="UP001152607"/>
    </source>
</evidence>
<dbReference type="Pfam" id="PF08531">
    <property type="entry name" value="Bac_rhamnosid_N"/>
    <property type="match status" value="1"/>
</dbReference>
<dbReference type="InterPro" id="IPR008902">
    <property type="entry name" value="Rhamnosid_concanavalin"/>
</dbReference>
<feature type="domain" description="Alpha-L-rhamnosidase concanavalin-like" evidence="4">
    <location>
        <begin position="326"/>
        <end position="426"/>
    </location>
</feature>
<feature type="domain" description="Alpha-L-rhamnosidase six-hairpin glycosidase" evidence="6">
    <location>
        <begin position="430"/>
        <end position="785"/>
    </location>
</feature>
<dbReference type="Proteomes" id="UP001152607">
    <property type="component" value="Unassembled WGS sequence"/>
</dbReference>
<evidence type="ECO:0000256" key="3">
    <source>
        <dbReference type="ARBA" id="ARBA00022801"/>
    </source>
</evidence>
<dbReference type="PIRSF" id="PIRSF010631">
    <property type="entry name" value="A-rhamnsds"/>
    <property type="match status" value="1"/>
</dbReference>
<dbReference type="InterPro" id="IPR008928">
    <property type="entry name" value="6-hairpin_glycosidase_sf"/>
</dbReference>
<dbReference type="SUPFAM" id="SSF48208">
    <property type="entry name" value="Six-hairpin glycosidases"/>
    <property type="match status" value="1"/>
</dbReference>
<comment type="catalytic activity">
    <reaction evidence="1">
        <text>Hydrolysis of terminal non-reducing alpha-L-rhamnose residues in alpha-L-rhamnosides.</text>
        <dbReference type="EC" id="3.2.1.40"/>
    </reaction>
</comment>
<dbReference type="Gene3D" id="2.60.120.260">
    <property type="entry name" value="Galactose-binding domain-like"/>
    <property type="match status" value="2"/>
</dbReference>
<accession>A0A9W4UVR3</accession>
<dbReference type="InterPro" id="IPR016007">
    <property type="entry name" value="Alpha_rhamnosid"/>
</dbReference>
<dbReference type="PANTHER" id="PTHR33307:SF6">
    <property type="entry name" value="ALPHA-RHAMNOSIDASE (EUROFUNG)-RELATED"/>
    <property type="match status" value="1"/>
</dbReference>
<evidence type="ECO:0000256" key="2">
    <source>
        <dbReference type="ARBA" id="ARBA00012652"/>
    </source>
</evidence>
<reference evidence="8" key="1">
    <citation type="submission" date="2023-01" db="EMBL/GenBank/DDBJ databases">
        <authorList>
            <person name="Van Ghelder C."/>
            <person name="Rancurel C."/>
        </authorList>
    </citation>
    <scope>NUCLEOTIDE SEQUENCE</scope>
    <source>
        <strain evidence="8">CNCM I-4278</strain>
    </source>
</reference>
<keyword evidence="3" id="KW-0378">Hydrolase</keyword>